<evidence type="ECO:0000313" key="3">
    <source>
        <dbReference type="EMBL" id="AXY73195.1"/>
    </source>
</evidence>
<dbReference type="Proteomes" id="UP000263900">
    <property type="component" value="Chromosome"/>
</dbReference>
<dbReference type="RefSeq" id="WP_119049033.1">
    <property type="nucleotide sequence ID" value="NZ_CP032157.1"/>
</dbReference>
<gene>
    <name evidence="3" type="ORF">D3H65_04045</name>
</gene>
<keyword evidence="1" id="KW-0732">Signal</keyword>
<proteinExistence type="predicted"/>
<dbReference type="AlphaFoldDB" id="A0A3B7MNQ6"/>
<evidence type="ECO:0000259" key="2">
    <source>
        <dbReference type="Pfam" id="PF19335"/>
    </source>
</evidence>
<feature type="chain" id="PRO_5017790687" description="Heavy metal binding domain-containing protein" evidence="1">
    <location>
        <begin position="20"/>
        <end position="141"/>
    </location>
</feature>
<dbReference type="KEGG" id="pseg:D3H65_04045"/>
<name>A0A3B7MNQ6_9BACT</name>
<dbReference type="EMBL" id="CP032157">
    <property type="protein sequence ID" value="AXY73195.1"/>
    <property type="molecule type" value="Genomic_DNA"/>
</dbReference>
<evidence type="ECO:0000313" key="4">
    <source>
        <dbReference type="Proteomes" id="UP000263900"/>
    </source>
</evidence>
<feature type="domain" description="Heavy metal binding" evidence="2">
    <location>
        <begin position="34"/>
        <end position="59"/>
    </location>
</feature>
<keyword evidence="4" id="KW-1185">Reference proteome</keyword>
<dbReference type="Pfam" id="PF19335">
    <property type="entry name" value="HMBD"/>
    <property type="match status" value="3"/>
</dbReference>
<feature type="signal peptide" evidence="1">
    <location>
        <begin position="1"/>
        <end position="19"/>
    </location>
</feature>
<accession>A0A3B7MNQ6</accession>
<protein>
    <recommendedName>
        <fullName evidence="2">Heavy metal binding domain-containing protein</fullName>
    </recommendedName>
</protein>
<sequence length="141" mass="15452">MKQLIFLTIALFVASSLFAQSKAGKTDTTKHARYYSCSMHPDVISSKPGKCSICGMDLVLSNKEQTKTAVTKSYSCPVHVKVFSHDPGKCPQCGRKLQLSPKEQMKAEAAKIYTCPMHPEVALNKDGVCPKCGKSLIEKKN</sequence>
<dbReference type="InterPro" id="IPR045800">
    <property type="entry name" value="HMBD"/>
</dbReference>
<dbReference type="OrthoDB" id="1521937at2"/>
<feature type="domain" description="Heavy metal binding" evidence="2">
    <location>
        <begin position="74"/>
        <end position="98"/>
    </location>
</feature>
<organism evidence="3 4">
    <name type="scientific">Paraflavitalea soli</name>
    <dbReference type="NCBI Taxonomy" id="2315862"/>
    <lineage>
        <taxon>Bacteria</taxon>
        <taxon>Pseudomonadati</taxon>
        <taxon>Bacteroidota</taxon>
        <taxon>Chitinophagia</taxon>
        <taxon>Chitinophagales</taxon>
        <taxon>Chitinophagaceae</taxon>
        <taxon>Paraflavitalea</taxon>
    </lineage>
</organism>
<evidence type="ECO:0000256" key="1">
    <source>
        <dbReference type="SAM" id="SignalP"/>
    </source>
</evidence>
<dbReference type="GO" id="GO:0046872">
    <property type="term" value="F:metal ion binding"/>
    <property type="evidence" value="ECO:0007669"/>
    <property type="project" value="InterPro"/>
</dbReference>
<feature type="domain" description="Heavy metal binding" evidence="2">
    <location>
        <begin position="113"/>
        <end position="139"/>
    </location>
</feature>
<reference evidence="3 4" key="1">
    <citation type="submission" date="2018-09" db="EMBL/GenBank/DDBJ databases">
        <title>Genome sequencing of strain 6GH32-13.</title>
        <authorList>
            <person name="Weon H.-Y."/>
            <person name="Heo J."/>
            <person name="Kwon S.-W."/>
        </authorList>
    </citation>
    <scope>NUCLEOTIDE SEQUENCE [LARGE SCALE GENOMIC DNA]</scope>
    <source>
        <strain evidence="3 4">5GH32-13</strain>
    </source>
</reference>